<evidence type="ECO:0000313" key="3">
    <source>
        <dbReference type="Proteomes" id="UP001149090"/>
    </source>
</evidence>
<gene>
    <name evidence="2" type="ORF">M0811_04781</name>
</gene>
<protein>
    <submittedName>
        <fullName evidence="2">Uncharacterized protein</fullName>
    </submittedName>
</protein>
<organism evidence="2 3">
    <name type="scientific">Anaeramoeba ignava</name>
    <name type="common">Anaerobic marine amoeba</name>
    <dbReference type="NCBI Taxonomy" id="1746090"/>
    <lineage>
        <taxon>Eukaryota</taxon>
        <taxon>Metamonada</taxon>
        <taxon>Anaeramoebidae</taxon>
        <taxon>Anaeramoeba</taxon>
    </lineage>
</organism>
<evidence type="ECO:0000256" key="1">
    <source>
        <dbReference type="SAM" id="Coils"/>
    </source>
</evidence>
<dbReference type="Proteomes" id="UP001149090">
    <property type="component" value="Unassembled WGS sequence"/>
</dbReference>
<feature type="coiled-coil region" evidence="1">
    <location>
        <begin position="77"/>
        <end position="145"/>
    </location>
</feature>
<evidence type="ECO:0000313" key="2">
    <source>
        <dbReference type="EMBL" id="KAJ5078456.1"/>
    </source>
</evidence>
<accession>A0A9Q0LRF4</accession>
<keyword evidence="3" id="KW-1185">Reference proteome</keyword>
<dbReference type="EMBL" id="JAPDFW010000053">
    <property type="protein sequence ID" value="KAJ5078456.1"/>
    <property type="molecule type" value="Genomic_DNA"/>
</dbReference>
<dbReference type="AlphaFoldDB" id="A0A9Q0LRF4"/>
<reference evidence="2" key="1">
    <citation type="submission" date="2022-10" db="EMBL/GenBank/DDBJ databases">
        <title>Novel sulphate-reducing endosymbionts in the free-living metamonad Anaeramoeba.</title>
        <authorList>
            <person name="Jerlstrom-Hultqvist J."/>
            <person name="Cepicka I."/>
            <person name="Gallot-Lavallee L."/>
            <person name="Salas-Leiva D."/>
            <person name="Curtis B.A."/>
            <person name="Zahonova K."/>
            <person name="Pipaliya S."/>
            <person name="Dacks J."/>
            <person name="Roger A.J."/>
        </authorList>
    </citation>
    <scope>NUCLEOTIDE SEQUENCE</scope>
    <source>
        <strain evidence="2">BMAN</strain>
    </source>
</reference>
<comment type="caution">
    <text evidence="2">The sequence shown here is derived from an EMBL/GenBank/DDBJ whole genome shotgun (WGS) entry which is preliminary data.</text>
</comment>
<sequence length="172" mass="20690">MENLQFHEQLRKQKTQSENEREMIVNEFFQILSTRNQQIQTLSETLRNLSVFTTKIKNERDKLVEFLNNHEFGSFDVEILEKERKEKQELIEKNENLESTLNQKENQLNQVKIQYESCLGILEENQNQNKQIIEEKEKIQEKNTQDNLLLLSILTNWNQKSICYPKKMESKI</sequence>
<name>A0A9Q0LRF4_ANAIG</name>
<proteinExistence type="predicted"/>
<keyword evidence="1" id="KW-0175">Coiled coil</keyword>